<dbReference type="FunFam" id="3.40.30.10:FF:000404">
    <property type="entry name" value="WGS project CABT00000000 data, contig 2.14"/>
    <property type="match status" value="1"/>
</dbReference>
<sequence length="589" mass="65703">MSTCCLSLNQIPLAYILKSLAIQTLHRRKRRGYKLKILPYTSHFSFTLPHLPQAAAYPFVSFTYVFIPFQIIILDHSSPPVATEGILIRTEARIKKALEKIKDNAVHKEVDTVFNLARSESKTAIQTPNLPPSKKEKLPHVAVTILHPDKICSTFKLRAGGGKSALECTKDEMRKVPEHLKNILADYGIATSGSPPNEALMRCRIDAILLTCLAAQKRASSRDSGSSILSVHLQCETDMLLPWRYKGEQKVVSGITDYSLWYKAPEEMESNLLVIETKKKGTAGDYQALAYMAMLHHARKAVNKKDCTIYGIATDSFAWTFLYLDNDGRYSRIAYFWDHGDQDVIVSTIHKIISRHSKLRGKETNAPSPHSYFNLTPTNMAATAPPEQDNSLPTPETQAKIARYTVLDRHGQPQAFEDLYNAPDAPRRTLIIFIRHFFCGSCQEYIRSLTPTLTPDTLAHAPVPTAIAIVGCGDPALIDAYAAETACPFPIYADPSRKLYDALGMAYTLALGARPEYIRKGFVQIVAESVWQMLKQVPSGLAMKGGDSRQVGGEVLYEDGMVMWCHRMATTRDHTEVARLAEMLLESTP</sequence>
<dbReference type="VEuPathDB" id="FungiDB:ATEG_02426"/>
<dbReference type="Pfam" id="PF13911">
    <property type="entry name" value="AhpC-TSA_2"/>
    <property type="match status" value="1"/>
</dbReference>
<name>A0A5M3YYM1_ASPTE</name>
<keyword evidence="2" id="KW-1185">Reference proteome</keyword>
<dbReference type="CDD" id="cd02970">
    <property type="entry name" value="PRX_like2"/>
    <property type="match status" value="1"/>
</dbReference>
<evidence type="ECO:0000313" key="1">
    <source>
        <dbReference type="EMBL" id="GFF13415.1"/>
    </source>
</evidence>
<dbReference type="OrthoDB" id="2103397at2759"/>
<dbReference type="Gene3D" id="3.40.30.10">
    <property type="entry name" value="Glutaredoxin"/>
    <property type="match status" value="1"/>
</dbReference>
<dbReference type="Proteomes" id="UP000452235">
    <property type="component" value="Unassembled WGS sequence"/>
</dbReference>
<dbReference type="EMBL" id="BLJY01000002">
    <property type="protein sequence ID" value="GFF13415.1"/>
    <property type="molecule type" value="Genomic_DNA"/>
</dbReference>
<organism evidence="1 2">
    <name type="scientific">Aspergillus terreus</name>
    <dbReference type="NCBI Taxonomy" id="33178"/>
    <lineage>
        <taxon>Eukaryota</taxon>
        <taxon>Fungi</taxon>
        <taxon>Dikarya</taxon>
        <taxon>Ascomycota</taxon>
        <taxon>Pezizomycotina</taxon>
        <taxon>Eurotiomycetes</taxon>
        <taxon>Eurotiomycetidae</taxon>
        <taxon>Eurotiales</taxon>
        <taxon>Aspergillaceae</taxon>
        <taxon>Aspergillus</taxon>
        <taxon>Aspergillus subgen. Circumdati</taxon>
    </lineage>
</organism>
<evidence type="ECO:0000313" key="2">
    <source>
        <dbReference type="Proteomes" id="UP000452235"/>
    </source>
</evidence>
<dbReference type="InterPro" id="IPR036249">
    <property type="entry name" value="Thioredoxin-like_sf"/>
</dbReference>
<dbReference type="PANTHER" id="PTHR28630:SF3">
    <property type="entry name" value="PEROXIREDOXIN-LIKE 2C"/>
    <property type="match status" value="1"/>
</dbReference>
<protein>
    <submittedName>
        <fullName evidence="1">Uncharacterized protein</fullName>
    </submittedName>
</protein>
<accession>A0A5M3YYM1</accession>
<dbReference type="InterPro" id="IPR032801">
    <property type="entry name" value="PXL2A/B/C"/>
</dbReference>
<dbReference type="PANTHER" id="PTHR28630">
    <property type="match status" value="1"/>
</dbReference>
<dbReference type="AlphaFoldDB" id="A0A5M3YYM1"/>
<gene>
    <name evidence="1" type="ORF">ATEIFO6365_0002052600</name>
</gene>
<reference evidence="1 2" key="1">
    <citation type="submission" date="2020-01" db="EMBL/GenBank/DDBJ databases">
        <title>Aspergillus terreus IFO 6365 whole genome shotgun sequence.</title>
        <authorList>
            <person name="Kanamasa S."/>
            <person name="Takahashi H."/>
        </authorList>
    </citation>
    <scope>NUCLEOTIDE SEQUENCE [LARGE SCALE GENOMIC DNA]</scope>
    <source>
        <strain evidence="1 2">IFO 6365</strain>
    </source>
</reference>
<proteinExistence type="predicted"/>
<comment type="caution">
    <text evidence="1">The sequence shown here is derived from an EMBL/GenBank/DDBJ whole genome shotgun (WGS) entry which is preliminary data.</text>
</comment>
<dbReference type="SUPFAM" id="SSF52833">
    <property type="entry name" value="Thioredoxin-like"/>
    <property type="match status" value="1"/>
</dbReference>